<accession>A0A6L2JU69</accession>
<dbReference type="GO" id="GO:0003676">
    <property type="term" value="F:nucleic acid binding"/>
    <property type="evidence" value="ECO:0007669"/>
    <property type="project" value="InterPro"/>
</dbReference>
<feature type="domain" description="CCHC-type" evidence="4">
    <location>
        <begin position="750"/>
        <end position="764"/>
    </location>
</feature>
<gene>
    <name evidence="5" type="ORF">Tci_012130</name>
</gene>
<dbReference type="PROSITE" id="PS50158">
    <property type="entry name" value="ZF_CCHC"/>
    <property type="match status" value="1"/>
</dbReference>
<sequence>MEKDDTIDSFNMKMTSITSKMTSLGSTLDESTHVQKLLNSVLERFIKIIASIEQYFDLDKMTLDEAIGRLKTFEERIKVKKGRAFEDQDKLLFAKHNDNGRRHHYDNQEEEDTFNHISKIMTIIDNMEKKKISHKITMKQQKSLEILAKFQRKDETNLIEEELEPTLLMASTSFNKTQRKSSKNTPTNKSIWFAKDNDENSKFGEIILNEVEGERDQEHQTKVNYDKLIFPTMSLPLIPSSSKLIKPPARPGFGTVGRKVMITANHFLLQLGDKNPHQYVVAVKFAATKDIDHLRQFLSGRQHDNPQETIQALDIVLRKAASLNETLSSRQEASDERPWMDGTLGWRACLDKDWMEGTALTTRVVPGALASGPLLMGFLLFVALFYAQDKDGWHVNAISTSPTELCFNKLTPSVEHVIQSTKVKNDGLDIVVLPAMGRCGAVPTGIVSCGIGSFGAVPTGKYYYICHPFHLLRTHCSVHLLPGHSSIPGSSDVIESGNSFVSVSQTTTVKDGAITTTISSPVTAKEKTRKKNDVKARSMLLMALPNEHLMTFTQYKDAKSLFAAIETRFGRSQFKFFESLPSEWNTQVVVWRNKSDLDTMSIDDLYNNFKIVKQEVRGTTSSNLSSQNMAFVSSSSTNNTNEVHTAYGVSTAGTQPSTASTQVNIASTQTSTANLSDATVYAFLANQLNGLQLVNEDLEQIHEDDLEEVDLKWQLALLSIMANRFFQKTKKKITINGSDTVGFDKSKVECYNCHKMRHFARECRGPKNQDGRNMYQNNSRRTVHVEKTHPKDMVAIDGVGFDWSYMAEDEAPANMALMAFLNSETGKGVCKDISNKIEEYPDAPLVKDRVSDNKDCSVGSPVVVETKVLLTAITMKGKGRYQGIIIQRPRPVNTDRPRSVNTARPNSAVVNTVRVNKVNVVKASTCWVWRPSKPNDASIALKRYNYIDVQEDQGYVNSGCSKHMTRNMSYLSNFKKFDEGYVTFGGGAKRRKNYCVSQICDKKNSVLFTDTGCFVLYLDFKLIDESQVLLKVPRSNNMYSVDMKNIVPKEILTCLVAKATLDESMLWHMRLGHINFEDINKLVKNRALVVKPHNKTPYELFRGRTPALSFMRPFGCHVTILNTLDHLGKFDRKYNDGFFVGNSLNIKSFRVYNLRTRKVEENLHIRFLEDKPSITGNDPEWLFDINVLTKSMNYVPVVACTNSNDFVGTEESISGGHPGKEKGSNQDYILMLLWKVGSVFDSSSKNASNDEPQSSSDARQKYDEVSDKENGATNELNSTFKNLSTEYTDDPNMPGLKTIATNDDFEKDADFTNLESLIQMDVKSAFLYERIKEEVYVCQPTWFEDPDHPDKVYKVVKALYGLQVKPKEDGIFISQDKYVAEVLRKFNFLDVKSASTPVDIEKTLVKDANGDDVDVHLYRSMIKSLMYLTASRPDIIQVEGMLKHKDIYVTPFHTKKIFANMKRQGKDFSGKVKPLFETMMVQPQEDIDEHVTTTFNDPLPSCEDGLKLTELMDLCTQLQSRVLALENTKADQALEIGSLKRRVKKLEKKASKKMIADLDADEGVALVDETQRRNDQDMFDTSIFNDEEVVAEKEVSTADLVTTAREVVTTAGVETSKPKAKRIMMKEPSKTPTPTLLYSSQQPLKATDKGKAKMIEPKKPLKKKDQIMIDEELAARLQKEERGELSIEEKSRMFVELMDKRKKHFARLRAEKIRKLVKGNEKAVEGSEKAEEGSSKRASDKLEQEVTKRQRIEEENESEELKRCLEIISEDDDDVTIEATPLSFKSLTIVDYKIYKEGREDLEVLWSIVKARFKKTKPNMVYYLLVEKMYPFTRNILHQMWNDVRLQVDYEVKMAYDLLRLIRRQINEGYVPE</sequence>
<dbReference type="InterPro" id="IPR001878">
    <property type="entry name" value="Znf_CCHC"/>
</dbReference>
<keyword evidence="1" id="KW-0479">Metal-binding</keyword>
<feature type="region of interest" description="Disordered" evidence="3">
    <location>
        <begin position="1719"/>
        <end position="1754"/>
    </location>
</feature>
<dbReference type="InterPro" id="IPR025724">
    <property type="entry name" value="GAG-pre-integrase_dom"/>
</dbReference>
<feature type="compositionally biased region" description="Basic and acidic residues" evidence="3">
    <location>
        <begin position="1258"/>
        <end position="1270"/>
    </location>
</feature>
<dbReference type="InterPro" id="IPR036875">
    <property type="entry name" value="Znf_CCHC_sf"/>
</dbReference>
<evidence type="ECO:0000256" key="1">
    <source>
        <dbReference type="PROSITE-ProRule" id="PRU00047"/>
    </source>
</evidence>
<dbReference type="EMBL" id="BKCJ010001266">
    <property type="protein sequence ID" value="GEU40152.1"/>
    <property type="molecule type" value="Genomic_DNA"/>
</dbReference>
<dbReference type="SMART" id="SM00343">
    <property type="entry name" value="ZnF_C2HC"/>
    <property type="match status" value="1"/>
</dbReference>
<keyword evidence="2" id="KW-0175">Coiled coil</keyword>
<keyword evidence="1" id="KW-0862">Zinc</keyword>
<dbReference type="InterPro" id="IPR013103">
    <property type="entry name" value="RVT_2"/>
</dbReference>
<keyword evidence="1" id="KW-0863">Zinc-finger</keyword>
<protein>
    <recommendedName>
        <fullName evidence="4">CCHC-type domain-containing protein</fullName>
    </recommendedName>
</protein>
<dbReference type="InterPro" id="IPR057670">
    <property type="entry name" value="SH3_retrovirus"/>
</dbReference>
<dbReference type="Pfam" id="PF07727">
    <property type="entry name" value="RVT_2"/>
    <property type="match status" value="1"/>
</dbReference>
<dbReference type="GO" id="GO:0008270">
    <property type="term" value="F:zinc ion binding"/>
    <property type="evidence" value="ECO:0007669"/>
    <property type="project" value="UniProtKB-KW"/>
</dbReference>
<dbReference type="Pfam" id="PF13976">
    <property type="entry name" value="gag_pre-integrs"/>
    <property type="match status" value="1"/>
</dbReference>
<feature type="compositionally biased region" description="Polar residues" evidence="3">
    <location>
        <begin position="1244"/>
        <end position="1257"/>
    </location>
</feature>
<feature type="region of interest" description="Disordered" evidence="3">
    <location>
        <begin position="1244"/>
        <end position="1287"/>
    </location>
</feature>
<dbReference type="SUPFAM" id="SSF57756">
    <property type="entry name" value="Retrovirus zinc finger-like domains"/>
    <property type="match status" value="1"/>
</dbReference>
<name>A0A6L2JU69_TANCI</name>
<feature type="coiled-coil region" evidence="2">
    <location>
        <begin position="1508"/>
        <end position="1549"/>
    </location>
</feature>
<comment type="caution">
    <text evidence="5">The sequence shown here is derived from an EMBL/GenBank/DDBJ whole genome shotgun (WGS) entry which is preliminary data.</text>
</comment>
<proteinExistence type="predicted"/>
<evidence type="ECO:0000256" key="3">
    <source>
        <dbReference type="SAM" id="MobiDB-lite"/>
    </source>
</evidence>
<dbReference type="Pfam" id="PF25597">
    <property type="entry name" value="SH3_retrovirus"/>
    <property type="match status" value="1"/>
</dbReference>
<feature type="compositionally biased region" description="Polar residues" evidence="3">
    <location>
        <begin position="1271"/>
        <end position="1286"/>
    </location>
</feature>
<evidence type="ECO:0000259" key="4">
    <source>
        <dbReference type="PROSITE" id="PS50158"/>
    </source>
</evidence>
<organism evidence="5">
    <name type="scientific">Tanacetum cinerariifolium</name>
    <name type="common">Dalmatian daisy</name>
    <name type="synonym">Chrysanthemum cinerariifolium</name>
    <dbReference type="NCBI Taxonomy" id="118510"/>
    <lineage>
        <taxon>Eukaryota</taxon>
        <taxon>Viridiplantae</taxon>
        <taxon>Streptophyta</taxon>
        <taxon>Embryophyta</taxon>
        <taxon>Tracheophyta</taxon>
        <taxon>Spermatophyta</taxon>
        <taxon>Magnoliopsida</taxon>
        <taxon>eudicotyledons</taxon>
        <taxon>Gunneridae</taxon>
        <taxon>Pentapetalae</taxon>
        <taxon>asterids</taxon>
        <taxon>campanulids</taxon>
        <taxon>Asterales</taxon>
        <taxon>Asteraceae</taxon>
        <taxon>Asteroideae</taxon>
        <taxon>Anthemideae</taxon>
        <taxon>Anthemidinae</taxon>
        <taxon>Tanacetum</taxon>
    </lineage>
</organism>
<evidence type="ECO:0000256" key="2">
    <source>
        <dbReference type="SAM" id="Coils"/>
    </source>
</evidence>
<reference evidence="5" key="1">
    <citation type="journal article" date="2019" name="Sci. Rep.">
        <title>Draft genome of Tanacetum cinerariifolium, the natural source of mosquito coil.</title>
        <authorList>
            <person name="Yamashiro T."/>
            <person name="Shiraishi A."/>
            <person name="Satake H."/>
            <person name="Nakayama K."/>
        </authorList>
    </citation>
    <scope>NUCLEOTIDE SEQUENCE</scope>
</reference>
<evidence type="ECO:0000313" key="5">
    <source>
        <dbReference type="EMBL" id="GEU40152.1"/>
    </source>
</evidence>